<evidence type="ECO:0000256" key="4">
    <source>
        <dbReference type="ARBA" id="ARBA00022989"/>
    </source>
</evidence>
<feature type="transmembrane region" description="Helical" evidence="6">
    <location>
        <begin position="1126"/>
        <end position="1148"/>
    </location>
</feature>
<feature type="transmembrane region" description="Helical" evidence="6">
    <location>
        <begin position="1180"/>
        <end position="1208"/>
    </location>
</feature>
<organism evidence="8 9">
    <name type="scientific">Paramecium sonneborni</name>
    <dbReference type="NCBI Taxonomy" id="65129"/>
    <lineage>
        <taxon>Eukaryota</taxon>
        <taxon>Sar</taxon>
        <taxon>Alveolata</taxon>
        <taxon>Ciliophora</taxon>
        <taxon>Intramacronucleata</taxon>
        <taxon>Oligohymenophorea</taxon>
        <taxon>Peniculida</taxon>
        <taxon>Parameciidae</taxon>
        <taxon>Paramecium</taxon>
    </lineage>
</organism>
<comment type="subcellular location">
    <subcellularLocation>
        <location evidence="1">Cell membrane</location>
        <topology evidence="1">Multi-pass membrane protein</topology>
    </subcellularLocation>
</comment>
<evidence type="ECO:0000259" key="7">
    <source>
        <dbReference type="Pfam" id="PF02687"/>
    </source>
</evidence>
<evidence type="ECO:0000256" key="2">
    <source>
        <dbReference type="ARBA" id="ARBA00022475"/>
    </source>
</evidence>
<gene>
    <name evidence="8" type="ORF">PSON_ATCC_30995.1.T0880242</name>
</gene>
<dbReference type="PANTHER" id="PTHR32522:SF5">
    <property type="entry name" value="ABC3 TRANSPORTER PERMEASE PROTEIN DOMAIN-CONTAINING PROTEIN"/>
    <property type="match status" value="1"/>
</dbReference>
<evidence type="ECO:0000313" key="9">
    <source>
        <dbReference type="Proteomes" id="UP000692954"/>
    </source>
</evidence>
<dbReference type="Proteomes" id="UP000692954">
    <property type="component" value="Unassembled WGS sequence"/>
</dbReference>
<evidence type="ECO:0000256" key="5">
    <source>
        <dbReference type="ARBA" id="ARBA00023136"/>
    </source>
</evidence>
<evidence type="ECO:0000256" key="6">
    <source>
        <dbReference type="SAM" id="Phobius"/>
    </source>
</evidence>
<comment type="caution">
    <text evidence="8">The sequence shown here is derived from an EMBL/GenBank/DDBJ whole genome shotgun (WGS) entry which is preliminary data.</text>
</comment>
<keyword evidence="2" id="KW-1003">Cell membrane</keyword>
<dbReference type="PANTHER" id="PTHR32522">
    <property type="match status" value="1"/>
</dbReference>
<evidence type="ECO:0000256" key="3">
    <source>
        <dbReference type="ARBA" id="ARBA00022692"/>
    </source>
</evidence>
<feature type="transmembrane region" description="Helical" evidence="6">
    <location>
        <begin position="1220"/>
        <end position="1241"/>
    </location>
</feature>
<feature type="transmembrane region" description="Helical" evidence="6">
    <location>
        <begin position="706"/>
        <end position="728"/>
    </location>
</feature>
<keyword evidence="9" id="KW-1185">Reference proteome</keyword>
<protein>
    <recommendedName>
        <fullName evidence="7">ABC3 transporter permease C-terminal domain-containing protein</fullName>
    </recommendedName>
</protein>
<dbReference type="EMBL" id="CAJJDN010000088">
    <property type="protein sequence ID" value="CAD8107345.1"/>
    <property type="molecule type" value="Genomic_DNA"/>
</dbReference>
<accession>A0A8S1PVR7</accession>
<feature type="transmembrane region" description="Helical" evidence="6">
    <location>
        <begin position="584"/>
        <end position="603"/>
    </location>
</feature>
<dbReference type="GO" id="GO:0005886">
    <property type="term" value="C:plasma membrane"/>
    <property type="evidence" value="ECO:0007669"/>
    <property type="project" value="UniProtKB-SubCell"/>
</dbReference>
<evidence type="ECO:0000313" key="8">
    <source>
        <dbReference type="EMBL" id="CAD8107345.1"/>
    </source>
</evidence>
<name>A0A8S1PVR7_9CILI</name>
<feature type="transmembrane region" description="Helical" evidence="6">
    <location>
        <begin position="50"/>
        <end position="74"/>
    </location>
</feature>
<keyword evidence="5 6" id="KW-0472">Membrane</keyword>
<reference evidence="8" key="1">
    <citation type="submission" date="2021-01" db="EMBL/GenBank/DDBJ databases">
        <authorList>
            <consortium name="Genoscope - CEA"/>
            <person name="William W."/>
        </authorList>
    </citation>
    <scope>NUCLEOTIDE SEQUENCE</scope>
</reference>
<feature type="transmembrane region" description="Helical" evidence="6">
    <location>
        <begin position="499"/>
        <end position="521"/>
    </location>
</feature>
<dbReference type="AlphaFoldDB" id="A0A8S1PVR7"/>
<sequence>MEQFHNQIDDTLSQQYFQEQTNSKISLRVIINYIFADIAKRPRSFKIGLFTTYIVITFLGLLQCVVQLSPLIFLQLDETSIGDTDLLYLPQAAENTSNYRLINMSNLHKYTSQVSEFLDISPRWMFMCNLAKKDVEQKFRAYFLILDSQLEQSIGIGRRLDVDIITNNQVYVSHTGLRGLNASKGDFIQLNINILQFLKNFGIETETESESQEFLQQLRLPFKQAINQQLAQYFREENFENKEYNITDLQQYSENYLNYVKVLEASSLIKAGAKNSLKKNLGMQENSTQEQKQLAYRTIDLIFERNMTKDAYLIRRFVNRVSMFSNNITISQFEDGLFDLLIQVNEFNIDAEVHGGVESPKGKWTDALGMMVFMDYKNATQIFLDSIFNKLDEVIIENQKNNEGMPGAISELIPVNDTRIQVKNATLNFKLQEYSLMANLLFKNRGDIYETPRKAKDTIIQTTNQFFTYAGYNYPVQITAPIGFTIGLYHLMKNFIENLLGVATMILLMLSILLIYSLMIGDIEEKTYEFGMLRALGFKKSWLIVLLMLFLRFVIKFNNFIIIKIKLKIFDMYKHQHLQVIPGLFLGLVSCYLINTLISMYIFDMSLLFTTYSIPSSALAFQISLGITMPIISNILPIKKALSKTLKDSLDLFHRVINDILVTVVKLEMMGISTNQTVCSIILISTGFISYYVIPMNIIFQNIRGAIVIINLIFITMVIGVTILMNLIEQWLERQILKIILCIKQSDCNLKMIILNNLNGHGNRNFKTTLMYSLGLAFIIFTGAQFTLQAEFMDDFIKTSLTSDIIIFDASIQKYGLDEYKFRQHLEWEKTNDPTFIYDYTFSGLSLNEIPGVPRFFQISPLAHFPRRRIRLQAVEENYLKVINYKYYYPTEYDTKQSSIDYLPNGVRDGVKDLYNNEGKLDIAKTSDVYGIATNNIVQNNYKDMLKSVNNATKNEVQALDKEINVIIPEGYRFENGVDVDTPALLRIVFRDKGRAIERRLKIKHMAIKLPNNAFSGYRTIALFGEGLITMKDAQMLINEILNSKIEENKFNNYRAHQYFSKLPKNLTYGLPKDVLLIKFNRITTKEERIDFSNRLRNYFTNDQIYLFDSISMTDTAQDFFSYLELFNIVVATIALILSFFLLLVSFIGNVRNTSWEIGILRAIGLTETQISKVFVYESITLIIASGLIGTIIGLVIATTFTLQIVAFSEFKFKFAFPTSTFLITFLGGIFISIYASYLAVRSFKFKSIASVLKGQS</sequence>
<feature type="domain" description="ABC3 transporter permease C-terminal" evidence="7">
    <location>
        <begin position="1129"/>
        <end position="1247"/>
    </location>
</feature>
<feature type="transmembrane region" description="Helical" evidence="6">
    <location>
        <begin position="541"/>
        <end position="563"/>
    </location>
</feature>
<keyword evidence="4 6" id="KW-1133">Transmembrane helix</keyword>
<feature type="transmembrane region" description="Helical" evidence="6">
    <location>
        <begin position="678"/>
        <end position="700"/>
    </location>
</feature>
<dbReference type="InterPro" id="IPR003838">
    <property type="entry name" value="ABC3_permease_C"/>
</dbReference>
<feature type="transmembrane region" description="Helical" evidence="6">
    <location>
        <begin position="474"/>
        <end position="492"/>
    </location>
</feature>
<evidence type="ECO:0000256" key="1">
    <source>
        <dbReference type="ARBA" id="ARBA00004651"/>
    </source>
</evidence>
<feature type="transmembrane region" description="Helical" evidence="6">
    <location>
        <begin position="618"/>
        <end position="638"/>
    </location>
</feature>
<dbReference type="OrthoDB" id="312032at2759"/>
<proteinExistence type="predicted"/>
<dbReference type="Pfam" id="PF02687">
    <property type="entry name" value="FtsX"/>
    <property type="match status" value="1"/>
</dbReference>
<feature type="transmembrane region" description="Helical" evidence="6">
    <location>
        <begin position="770"/>
        <end position="788"/>
    </location>
</feature>
<keyword evidence="3 6" id="KW-0812">Transmembrane</keyword>